<reference evidence="3" key="1">
    <citation type="submission" date="2017-02" db="UniProtKB">
        <authorList>
            <consortium name="WormBaseParasite"/>
        </authorList>
    </citation>
    <scope>IDENTIFICATION</scope>
</reference>
<proteinExistence type="predicted"/>
<sequence length="77" mass="8832">MAPPLPLMLVTKPIEKLLTLKCRLIKLDPKSAITNDMRDRGWEQFGRWKCPYPDMDKNLPEGTAGNIYRAMLANCKL</sequence>
<accession>A0A0N4VZU7</accession>
<dbReference type="Proteomes" id="UP000268014">
    <property type="component" value="Unassembled WGS sequence"/>
</dbReference>
<evidence type="ECO:0000313" key="3">
    <source>
        <dbReference type="WBParaSite" id="HPLM_0000282101-mRNA-1"/>
    </source>
</evidence>
<organism evidence="3">
    <name type="scientific">Haemonchus placei</name>
    <name type="common">Barber's pole worm</name>
    <dbReference type="NCBI Taxonomy" id="6290"/>
    <lineage>
        <taxon>Eukaryota</taxon>
        <taxon>Metazoa</taxon>
        <taxon>Ecdysozoa</taxon>
        <taxon>Nematoda</taxon>
        <taxon>Chromadorea</taxon>
        <taxon>Rhabditida</taxon>
        <taxon>Rhabditina</taxon>
        <taxon>Rhabditomorpha</taxon>
        <taxon>Strongyloidea</taxon>
        <taxon>Trichostrongylidae</taxon>
        <taxon>Haemonchus</taxon>
    </lineage>
</organism>
<dbReference type="WBParaSite" id="HPLM_0000282101-mRNA-1">
    <property type="protein sequence ID" value="HPLM_0000282101-mRNA-1"/>
    <property type="gene ID" value="HPLM_0000282101"/>
</dbReference>
<reference evidence="1 2" key="2">
    <citation type="submission" date="2018-11" db="EMBL/GenBank/DDBJ databases">
        <authorList>
            <consortium name="Pathogen Informatics"/>
        </authorList>
    </citation>
    <scope>NUCLEOTIDE SEQUENCE [LARGE SCALE GENOMIC DNA]</scope>
    <source>
        <strain evidence="1 2">MHpl1</strain>
    </source>
</reference>
<name>A0A0N4VZU7_HAEPC</name>
<protein>
    <submittedName>
        <fullName evidence="3">Methyltransferase</fullName>
    </submittedName>
</protein>
<evidence type="ECO:0000313" key="1">
    <source>
        <dbReference type="EMBL" id="VDO17042.1"/>
    </source>
</evidence>
<gene>
    <name evidence="1" type="ORF">HPLM_LOCUS2815</name>
</gene>
<dbReference type="AlphaFoldDB" id="A0A0N4VZU7"/>
<keyword evidence="2" id="KW-1185">Reference proteome</keyword>
<evidence type="ECO:0000313" key="2">
    <source>
        <dbReference type="Proteomes" id="UP000268014"/>
    </source>
</evidence>
<dbReference type="EMBL" id="UZAF01006989">
    <property type="protein sequence ID" value="VDO17042.1"/>
    <property type="molecule type" value="Genomic_DNA"/>
</dbReference>